<dbReference type="PROSITE" id="PS50893">
    <property type="entry name" value="ABC_TRANSPORTER_2"/>
    <property type="match status" value="1"/>
</dbReference>
<evidence type="ECO:0000256" key="1">
    <source>
        <dbReference type="ARBA" id="ARBA00022448"/>
    </source>
</evidence>
<keyword evidence="1" id="KW-0813">Transport</keyword>
<accession>A0AAU7DG17</accession>
<sequence>MQPAGIPNVAQNPSAVAASSSAGEAVVRAGEAIIRAEKIEKYYAQPSQNRIQVISPTDLSIVPGEIVALLGPSGSGKSTMLRMLSGLSQPSAGQVYWHERPIAEAEINVSIVFQSFALFPWLTVLENVEAPLQARGVDPEERRARSMRMLDTVGLDGFESAYPKELSGGMKQRVGFARALVVEPEVLFMDEPFSALDVLTAENLRSELLELWAKKTMPTRCVFIVTHNIEEAVLLADRIIVLGRNPGHIRTDFRVQIPQPRDRKSEQFTQLVDYIYKVLTRPDVVPTEAPDHQHPGPKVRDQRQMKYQMLPHARPGGVAGLLELLLDKGGRDDIYRLADDLAFEIDDLLPIVDAAQLLGFLKVEEGDANITENGTEFANSEILRQKEIFRDAALQNVLLLRQIQRALEAKSDHTVPEEFFLDMLDEQFSDEEAHRQIETAVTWGRYAELFDFDAARRRFVMPDAIEEAAVAGDDD</sequence>
<dbReference type="InterPro" id="IPR017871">
    <property type="entry name" value="ABC_transporter-like_CS"/>
</dbReference>
<keyword evidence="2" id="KW-0547">Nucleotide-binding</keyword>
<dbReference type="AlphaFoldDB" id="A0AAU7DG17"/>
<dbReference type="PANTHER" id="PTHR42788:SF13">
    <property type="entry name" value="ALIPHATIC SULFONATES IMPORT ATP-BINDING PROTEIN SSUB"/>
    <property type="match status" value="1"/>
</dbReference>
<dbReference type="InterPro" id="IPR018632">
    <property type="entry name" value="AAA-associated_dom_C"/>
</dbReference>
<name>A0AAU7DG17_9BACT</name>
<dbReference type="Gene3D" id="3.40.50.300">
    <property type="entry name" value="P-loop containing nucleotide triphosphate hydrolases"/>
    <property type="match status" value="1"/>
</dbReference>
<evidence type="ECO:0000313" key="5">
    <source>
        <dbReference type="EMBL" id="XBH16284.1"/>
    </source>
</evidence>
<reference evidence="5" key="1">
    <citation type="submission" date="2023-03" db="EMBL/GenBank/DDBJ databases">
        <title>Edaphobacter sp.</title>
        <authorList>
            <person name="Huber K.J."/>
            <person name="Papendorf J."/>
            <person name="Pilke C."/>
            <person name="Bunk B."/>
            <person name="Sproeer C."/>
            <person name="Pester M."/>
        </authorList>
    </citation>
    <scope>NUCLEOTIDE SEQUENCE</scope>
    <source>
        <strain evidence="5">DSM 110680</strain>
    </source>
</reference>
<gene>
    <name evidence="5" type="ORF">P8935_17125</name>
</gene>
<dbReference type="GO" id="GO:0016887">
    <property type="term" value="F:ATP hydrolysis activity"/>
    <property type="evidence" value="ECO:0007669"/>
    <property type="project" value="InterPro"/>
</dbReference>
<dbReference type="PANTHER" id="PTHR42788">
    <property type="entry name" value="TAURINE IMPORT ATP-BINDING PROTEIN-RELATED"/>
    <property type="match status" value="1"/>
</dbReference>
<proteinExistence type="predicted"/>
<dbReference type="InterPro" id="IPR003593">
    <property type="entry name" value="AAA+_ATPase"/>
</dbReference>
<dbReference type="CDD" id="cd03293">
    <property type="entry name" value="ABC_NrtD_SsuB_transporters"/>
    <property type="match status" value="1"/>
</dbReference>
<dbReference type="GO" id="GO:0005524">
    <property type="term" value="F:ATP binding"/>
    <property type="evidence" value="ECO:0007669"/>
    <property type="project" value="UniProtKB-KW"/>
</dbReference>
<dbReference type="PROSITE" id="PS00211">
    <property type="entry name" value="ABC_TRANSPORTER_1"/>
    <property type="match status" value="1"/>
</dbReference>
<dbReference type="InterPro" id="IPR050166">
    <property type="entry name" value="ABC_transporter_ATP-bind"/>
</dbReference>
<evidence type="ECO:0000256" key="3">
    <source>
        <dbReference type="ARBA" id="ARBA00022840"/>
    </source>
</evidence>
<dbReference type="InterPro" id="IPR003439">
    <property type="entry name" value="ABC_transporter-like_ATP-bd"/>
</dbReference>
<dbReference type="EMBL" id="CP121196">
    <property type="protein sequence ID" value="XBH16284.1"/>
    <property type="molecule type" value="Genomic_DNA"/>
</dbReference>
<dbReference type="InterPro" id="IPR027417">
    <property type="entry name" value="P-loop_NTPase"/>
</dbReference>
<dbReference type="SUPFAM" id="SSF52540">
    <property type="entry name" value="P-loop containing nucleoside triphosphate hydrolases"/>
    <property type="match status" value="1"/>
</dbReference>
<keyword evidence="3 5" id="KW-0067">ATP-binding</keyword>
<feature type="domain" description="ABC transporter" evidence="4">
    <location>
        <begin position="34"/>
        <end position="269"/>
    </location>
</feature>
<protein>
    <submittedName>
        <fullName evidence="5">Nitrate/sulfonate/bicarbonate ABC transporter ATP-binding protein</fullName>
    </submittedName>
</protein>
<evidence type="ECO:0000259" key="4">
    <source>
        <dbReference type="PROSITE" id="PS50893"/>
    </source>
</evidence>
<dbReference type="Pfam" id="PF09821">
    <property type="entry name" value="AAA_assoc_C"/>
    <property type="match status" value="1"/>
</dbReference>
<dbReference type="SMART" id="SM00382">
    <property type="entry name" value="AAA"/>
    <property type="match status" value="1"/>
</dbReference>
<organism evidence="5">
    <name type="scientific">Telmatobacter sp. DSM 110680</name>
    <dbReference type="NCBI Taxonomy" id="3036704"/>
    <lineage>
        <taxon>Bacteria</taxon>
        <taxon>Pseudomonadati</taxon>
        <taxon>Acidobacteriota</taxon>
        <taxon>Terriglobia</taxon>
        <taxon>Terriglobales</taxon>
        <taxon>Acidobacteriaceae</taxon>
        <taxon>Telmatobacter</taxon>
    </lineage>
</organism>
<dbReference type="Pfam" id="PF00005">
    <property type="entry name" value="ABC_tran"/>
    <property type="match status" value="1"/>
</dbReference>
<dbReference type="RefSeq" id="WP_348261512.1">
    <property type="nucleotide sequence ID" value="NZ_CP121196.1"/>
</dbReference>
<evidence type="ECO:0000256" key="2">
    <source>
        <dbReference type="ARBA" id="ARBA00022741"/>
    </source>
</evidence>